<dbReference type="Proteomes" id="UP000242847">
    <property type="component" value="Unassembled WGS sequence"/>
</dbReference>
<evidence type="ECO:0000256" key="7">
    <source>
        <dbReference type="SAM" id="Coils"/>
    </source>
</evidence>
<evidence type="ECO:0000256" key="4">
    <source>
        <dbReference type="ARBA" id="ARBA00023136"/>
    </source>
</evidence>
<dbReference type="GO" id="GO:0006935">
    <property type="term" value="P:chemotaxis"/>
    <property type="evidence" value="ECO:0007669"/>
    <property type="project" value="UniProtKB-ARBA"/>
</dbReference>
<dbReference type="Pfam" id="PF00015">
    <property type="entry name" value="MCPsignal"/>
    <property type="match status" value="1"/>
</dbReference>
<reference evidence="10 11" key="1">
    <citation type="submission" date="2017-01" db="EMBL/GenBank/DDBJ databases">
        <title>Draft genome sequence of Pseudomonas pachastrellae type strain CCUG 46540T from a deep sea.</title>
        <authorList>
            <person name="Gomila M."/>
            <person name="Mulet M."/>
            <person name="Lalucat J."/>
            <person name="Garcia-Valdes E."/>
        </authorList>
    </citation>
    <scope>NUCLEOTIDE SEQUENCE [LARGE SCALE GENOMIC DNA]</scope>
    <source>
        <strain evidence="10 11">CCUG 46540</strain>
    </source>
</reference>
<keyword evidence="11" id="KW-1185">Reference proteome</keyword>
<proteinExistence type="predicted"/>
<dbReference type="SMART" id="SM00283">
    <property type="entry name" value="MA"/>
    <property type="match status" value="1"/>
</dbReference>
<keyword evidence="5 6" id="KW-0807">Transducer</keyword>
<comment type="subcellular location">
    <subcellularLocation>
        <location evidence="1">Membrane</location>
    </subcellularLocation>
</comment>
<dbReference type="RefSeq" id="WP_083728142.1">
    <property type="nucleotide sequence ID" value="NZ_FOUD01000022.1"/>
</dbReference>
<organism evidence="10 11">
    <name type="scientific">Halopseudomonas pachastrellae</name>
    <dbReference type="NCBI Taxonomy" id="254161"/>
    <lineage>
        <taxon>Bacteria</taxon>
        <taxon>Pseudomonadati</taxon>
        <taxon>Pseudomonadota</taxon>
        <taxon>Gammaproteobacteria</taxon>
        <taxon>Pseudomonadales</taxon>
        <taxon>Pseudomonadaceae</taxon>
        <taxon>Halopseudomonas</taxon>
    </lineage>
</organism>
<dbReference type="SUPFAM" id="SSF58104">
    <property type="entry name" value="Methyl-accepting chemotaxis protein (MCP) signaling domain"/>
    <property type="match status" value="1"/>
</dbReference>
<evidence type="ECO:0000256" key="5">
    <source>
        <dbReference type="ARBA" id="ARBA00023224"/>
    </source>
</evidence>
<evidence type="ECO:0000256" key="1">
    <source>
        <dbReference type="ARBA" id="ARBA00004370"/>
    </source>
</evidence>
<dbReference type="OrthoDB" id="9808588at2"/>
<keyword evidence="2" id="KW-0812">Transmembrane</keyword>
<evidence type="ECO:0000256" key="2">
    <source>
        <dbReference type="ARBA" id="ARBA00022692"/>
    </source>
</evidence>
<dbReference type="AlphaFoldDB" id="A0A1S8DG56"/>
<accession>A0A1S8DG56</accession>
<dbReference type="GO" id="GO:0007165">
    <property type="term" value="P:signal transduction"/>
    <property type="evidence" value="ECO:0007669"/>
    <property type="project" value="UniProtKB-KW"/>
</dbReference>
<dbReference type="GO" id="GO:0016020">
    <property type="term" value="C:membrane"/>
    <property type="evidence" value="ECO:0007669"/>
    <property type="project" value="UniProtKB-SubCell"/>
</dbReference>
<dbReference type="Gene3D" id="6.10.250.3200">
    <property type="match status" value="1"/>
</dbReference>
<evidence type="ECO:0000313" key="10">
    <source>
        <dbReference type="EMBL" id="ONM43377.1"/>
    </source>
</evidence>
<sequence length="363" mass="40504">MFKSRQLRAELQQSQELNRQLQEQLGTLTAQLDERQRQFDARIGIAESEQTLSQKLLGCREMGDHLVQDVRESVASAASRLMDEQQTLTALSEIFAQTQQAVRSLQARSDTVGNHAERNAESASSLDETAGRIRAFIAVIQDISKQTSLLALNAAIEAARAGEVGRGFAVVADEVRSLAEKAQHASENIEVLVTQVMEKSQTLSGMAEESMQSSLEIAASAQQIDQVTHQVIDHADRMKQVINSSATRSFLSTVKLDHVVWKMDLYQRIAAGNLSQSLTDHHECRLGQWYYRGQGADLYSHLPAYRQLENVHRQVHECGLQARDAALKGDNDRLHRLLLDMEQASVQVAQQLDRLEREIGSSH</sequence>
<evidence type="ECO:0000313" key="11">
    <source>
        <dbReference type="Proteomes" id="UP000242847"/>
    </source>
</evidence>
<protein>
    <recommendedName>
        <fullName evidence="9">Methyl-accepting transducer domain-containing protein</fullName>
    </recommendedName>
</protein>
<name>A0A1S8DG56_9GAMM</name>
<feature type="coiled-coil region" evidence="7">
    <location>
        <begin position="4"/>
        <end position="38"/>
    </location>
</feature>
<evidence type="ECO:0000259" key="9">
    <source>
        <dbReference type="PROSITE" id="PS50111"/>
    </source>
</evidence>
<dbReference type="Gene3D" id="1.20.120.30">
    <property type="entry name" value="Aspartate receptor, ligand-binding domain"/>
    <property type="match status" value="1"/>
</dbReference>
<dbReference type="InterPro" id="IPR025991">
    <property type="entry name" value="Chemoreceptor_zinc-bind_dom"/>
</dbReference>
<dbReference type="PROSITE" id="PS50111">
    <property type="entry name" value="CHEMOTAXIS_TRANSDUC_2"/>
    <property type="match status" value="1"/>
</dbReference>
<dbReference type="STRING" id="254161.SAMN05216256_12215"/>
<keyword evidence="7" id="KW-0175">Coiled coil</keyword>
<dbReference type="EMBL" id="MUBC01000029">
    <property type="protein sequence ID" value="ONM43377.1"/>
    <property type="molecule type" value="Genomic_DNA"/>
</dbReference>
<gene>
    <name evidence="10" type="ORF">BXT89_13195</name>
</gene>
<evidence type="ECO:0000256" key="8">
    <source>
        <dbReference type="SAM" id="MobiDB-lite"/>
    </source>
</evidence>
<evidence type="ECO:0000256" key="6">
    <source>
        <dbReference type="PROSITE-ProRule" id="PRU00284"/>
    </source>
</evidence>
<keyword evidence="3" id="KW-1133">Transmembrane helix</keyword>
<dbReference type="PANTHER" id="PTHR32089:SF70">
    <property type="entry name" value="ENERGY TAXIS MODULATING METHYL ACCEPTING SENSORY TRANSDUCER"/>
    <property type="match status" value="1"/>
</dbReference>
<dbReference type="PANTHER" id="PTHR32089">
    <property type="entry name" value="METHYL-ACCEPTING CHEMOTAXIS PROTEIN MCPB"/>
    <property type="match status" value="1"/>
</dbReference>
<evidence type="ECO:0000256" key="3">
    <source>
        <dbReference type="ARBA" id="ARBA00022989"/>
    </source>
</evidence>
<keyword evidence="4" id="KW-0472">Membrane</keyword>
<dbReference type="InterPro" id="IPR004089">
    <property type="entry name" value="MCPsignal_dom"/>
</dbReference>
<feature type="domain" description="Methyl-accepting transducer" evidence="9">
    <location>
        <begin position="67"/>
        <end position="249"/>
    </location>
</feature>
<dbReference type="Pfam" id="PF13682">
    <property type="entry name" value="CZB"/>
    <property type="match status" value="1"/>
</dbReference>
<feature type="region of interest" description="Disordered" evidence="8">
    <location>
        <begin position="106"/>
        <end position="125"/>
    </location>
</feature>
<comment type="caution">
    <text evidence="10">The sequence shown here is derived from an EMBL/GenBank/DDBJ whole genome shotgun (WGS) entry which is preliminary data.</text>
</comment>